<evidence type="ECO:0000256" key="3">
    <source>
        <dbReference type="ARBA" id="ARBA00014376"/>
    </source>
</evidence>
<gene>
    <name evidence="8" type="primary">flgB</name>
    <name evidence="8" type="ORF">EKG35_03580</name>
</gene>
<evidence type="ECO:0000313" key="9">
    <source>
        <dbReference type="Proteomes" id="UP000276349"/>
    </source>
</evidence>
<reference evidence="8 9" key="1">
    <citation type="submission" date="2018-12" db="EMBL/GenBank/DDBJ databases">
        <authorList>
            <person name="Yu L."/>
        </authorList>
    </citation>
    <scope>NUCLEOTIDE SEQUENCE [LARGE SCALE GENOMIC DNA]</scope>
    <source>
        <strain evidence="8 9">S5H2222</strain>
    </source>
</reference>
<dbReference type="AlphaFoldDB" id="A0A431UVW0"/>
<sequence>MNLFGGTISSLEYGLNYASLKNKTIAQNIANVDTPNYKAKDVSFKKMLSDAQNSTIEANRTDVRHFDFKIKQSTPGVFSYENYKYRSNGNGVDMDAEQASLAENTIYYNALVERISGKFNTLNTVIKGGK</sequence>
<comment type="similarity">
    <text evidence="2 6">Belongs to the flagella basal body rod proteins family.</text>
</comment>
<dbReference type="InterPro" id="IPR001444">
    <property type="entry name" value="Flag_bb_rod_N"/>
</dbReference>
<dbReference type="NCBIfam" id="TIGR01396">
    <property type="entry name" value="FlgB"/>
    <property type="match status" value="1"/>
</dbReference>
<dbReference type="GO" id="GO:0030694">
    <property type="term" value="C:bacterial-type flagellum basal body, rod"/>
    <property type="evidence" value="ECO:0007669"/>
    <property type="project" value="InterPro"/>
</dbReference>
<dbReference type="PIRSF" id="PIRSF002889">
    <property type="entry name" value="Rod_FlgB"/>
    <property type="match status" value="1"/>
</dbReference>
<dbReference type="PANTHER" id="PTHR30435">
    <property type="entry name" value="FLAGELLAR PROTEIN"/>
    <property type="match status" value="1"/>
</dbReference>
<evidence type="ECO:0000256" key="6">
    <source>
        <dbReference type="PIRNR" id="PIRNR002889"/>
    </source>
</evidence>
<proteinExistence type="inferred from homology"/>
<keyword evidence="9" id="KW-1185">Reference proteome</keyword>
<comment type="caution">
    <text evidence="8">The sequence shown here is derived from an EMBL/GenBank/DDBJ whole genome shotgun (WGS) entry which is preliminary data.</text>
</comment>
<evidence type="ECO:0000259" key="7">
    <source>
        <dbReference type="Pfam" id="PF00460"/>
    </source>
</evidence>
<organism evidence="8 9">
    <name type="scientific">Lysinibacillus telephonicus</name>
    <dbReference type="NCBI Taxonomy" id="1714840"/>
    <lineage>
        <taxon>Bacteria</taxon>
        <taxon>Bacillati</taxon>
        <taxon>Bacillota</taxon>
        <taxon>Bacilli</taxon>
        <taxon>Bacillales</taxon>
        <taxon>Bacillaceae</taxon>
        <taxon>Lysinibacillus</taxon>
    </lineage>
</organism>
<evidence type="ECO:0000256" key="5">
    <source>
        <dbReference type="ARBA" id="ARBA00024934"/>
    </source>
</evidence>
<dbReference type="GO" id="GO:0071978">
    <property type="term" value="P:bacterial-type flagellum-dependent swarming motility"/>
    <property type="evidence" value="ECO:0007669"/>
    <property type="project" value="TreeGrafter"/>
</dbReference>
<keyword evidence="8" id="KW-0969">Cilium</keyword>
<accession>A0A431UVW0</accession>
<dbReference type="RefSeq" id="WP_126292952.1">
    <property type="nucleotide sequence ID" value="NZ_CP155468.1"/>
</dbReference>
<keyword evidence="8" id="KW-0966">Cell projection</keyword>
<comment type="subcellular location">
    <subcellularLocation>
        <location evidence="1 6">Bacterial flagellum basal body</location>
    </subcellularLocation>
</comment>
<protein>
    <recommendedName>
        <fullName evidence="3 6">Flagellar basal body rod protein FlgB</fullName>
    </recommendedName>
</protein>
<dbReference type="EMBL" id="RXNR01000007">
    <property type="protein sequence ID" value="RTQ95201.1"/>
    <property type="molecule type" value="Genomic_DNA"/>
</dbReference>
<evidence type="ECO:0000256" key="1">
    <source>
        <dbReference type="ARBA" id="ARBA00004117"/>
    </source>
</evidence>
<name>A0A431UVW0_9BACI</name>
<evidence type="ECO:0000256" key="4">
    <source>
        <dbReference type="ARBA" id="ARBA00023143"/>
    </source>
</evidence>
<dbReference type="Pfam" id="PF00460">
    <property type="entry name" value="Flg_bb_rod"/>
    <property type="match status" value="1"/>
</dbReference>
<feature type="domain" description="Flagellar basal body rod protein N-terminal" evidence="7">
    <location>
        <begin position="14"/>
        <end position="38"/>
    </location>
</feature>
<dbReference type="OrthoDB" id="9792068at2"/>
<evidence type="ECO:0000256" key="2">
    <source>
        <dbReference type="ARBA" id="ARBA00009677"/>
    </source>
</evidence>
<dbReference type="Proteomes" id="UP000276349">
    <property type="component" value="Unassembled WGS sequence"/>
</dbReference>
<comment type="function">
    <text evidence="5 6">Structural component of flagellum, the bacterial motility apparatus. Part of the rod structure of flagellar basal body.</text>
</comment>
<evidence type="ECO:0000313" key="8">
    <source>
        <dbReference type="EMBL" id="RTQ95201.1"/>
    </source>
</evidence>
<keyword evidence="8" id="KW-0282">Flagellum</keyword>
<dbReference type="PANTHER" id="PTHR30435:SF12">
    <property type="entry name" value="FLAGELLAR BASAL BODY ROD PROTEIN FLGB"/>
    <property type="match status" value="1"/>
</dbReference>
<comment type="subunit">
    <text evidence="6">The basal body constitutes a major portion of the flagellar organelle and consists of a number of rings mounted on a central rod.</text>
</comment>
<keyword evidence="4 6" id="KW-0975">Bacterial flagellum</keyword>
<dbReference type="InterPro" id="IPR006300">
    <property type="entry name" value="FlgB"/>
</dbReference>